<dbReference type="Gene3D" id="1.10.357.140">
    <property type="entry name" value="UbiA prenyltransferase"/>
    <property type="match status" value="1"/>
</dbReference>
<keyword evidence="2 8" id="KW-0474">Menaquinone biosynthesis</keyword>
<dbReference type="EC" id="2.5.1.74" evidence="8 9"/>
<feature type="transmembrane region" description="Helical" evidence="8">
    <location>
        <begin position="287"/>
        <end position="311"/>
    </location>
</feature>
<feature type="transmembrane region" description="Helical" evidence="8">
    <location>
        <begin position="132"/>
        <end position="151"/>
    </location>
</feature>
<evidence type="ECO:0000256" key="2">
    <source>
        <dbReference type="ARBA" id="ARBA00022428"/>
    </source>
</evidence>
<feature type="transmembrane region" description="Helical" evidence="8">
    <location>
        <begin position="56"/>
        <end position="76"/>
    </location>
</feature>
<feature type="transmembrane region" description="Helical" evidence="8">
    <location>
        <begin position="190"/>
        <end position="210"/>
    </location>
</feature>
<protein>
    <recommendedName>
        <fullName evidence="8 9">1,4-dihydroxy-2-naphthoate octaprenyltransferase</fullName>
        <shortName evidence="8">DHNA-octaprenyltransferase</shortName>
        <ecNumber evidence="8 9">2.5.1.74</ecNumber>
    </recommendedName>
</protein>
<keyword evidence="4 8" id="KW-0808">Transferase</keyword>
<dbReference type="InterPro" id="IPR004657">
    <property type="entry name" value="MenA"/>
</dbReference>
<feature type="transmembrane region" description="Helical" evidence="8">
    <location>
        <begin position="108"/>
        <end position="126"/>
    </location>
</feature>
<keyword evidence="5 8" id="KW-0812">Transmembrane</keyword>
<proteinExistence type="inferred from homology"/>
<feature type="transmembrane region" description="Helical" evidence="8">
    <location>
        <begin position="163"/>
        <end position="184"/>
    </location>
</feature>
<evidence type="ECO:0000313" key="12">
    <source>
        <dbReference type="Proteomes" id="UP001254848"/>
    </source>
</evidence>
<dbReference type="Pfam" id="PF01040">
    <property type="entry name" value="UbiA"/>
    <property type="match status" value="1"/>
</dbReference>
<evidence type="ECO:0000256" key="8">
    <source>
        <dbReference type="HAMAP-Rule" id="MF_01937"/>
    </source>
</evidence>
<keyword evidence="6 8" id="KW-1133">Transmembrane helix</keyword>
<dbReference type="NCBIfam" id="TIGR00751">
    <property type="entry name" value="menA"/>
    <property type="match status" value="1"/>
</dbReference>
<comment type="pathway">
    <text evidence="8">Quinol/quinone metabolism; menaquinone biosynthesis; menaquinol from 1,4-dihydroxy-2-naphthoate: step 1/2.</text>
</comment>
<evidence type="ECO:0000313" key="11">
    <source>
        <dbReference type="EMBL" id="MDT8899803.1"/>
    </source>
</evidence>
<dbReference type="PIRSF" id="PIRSF005355">
    <property type="entry name" value="UBIAD1"/>
    <property type="match status" value="1"/>
</dbReference>
<dbReference type="RefSeq" id="WP_413778370.1">
    <property type="nucleotide sequence ID" value="NZ_JAUOZS010000001.1"/>
</dbReference>
<sequence length="317" mass="33546">MEIKTRTAPGTASAPAKTSTTRDTWLKLTRPHTLTASFVPVAIGTAFALPHGQIRLPLFVAMLLTSMLLQAATNMYNEYYDYRRGLDNAQSVGISGTLVRDGVTPQTVLTLARLTVAAAFLLGLFLCQQTSWWLLPVGLGGTAVGYLYSGGPYPLSATPFGEIFSGATMGLVIIAVAFFIQTGFVSAEAFLVAVPTAILIGAILLSNNIRDLDGDKLHGRRTLAILVGRRPATFLLAAMFATAALWVVYLWLAGVVGPWSLLALASLPLPVKAVRGFLSGGATPAELMPAMVATAQTNTLFGLLFAAGLLVQHLLAR</sequence>
<comment type="catalytic activity">
    <reaction evidence="8">
        <text>an all-trans-polyprenyl diphosphate + 1,4-dihydroxy-2-naphthoate + H(+) = a 2-demethylmenaquinol + CO2 + diphosphate</text>
        <dbReference type="Rhea" id="RHEA:26478"/>
        <dbReference type="Rhea" id="RHEA-COMP:9563"/>
        <dbReference type="Rhea" id="RHEA-COMP:9564"/>
        <dbReference type="ChEBI" id="CHEBI:11173"/>
        <dbReference type="ChEBI" id="CHEBI:15378"/>
        <dbReference type="ChEBI" id="CHEBI:16526"/>
        <dbReference type="ChEBI" id="CHEBI:33019"/>
        <dbReference type="ChEBI" id="CHEBI:55437"/>
        <dbReference type="ChEBI" id="CHEBI:58914"/>
        <dbReference type="EC" id="2.5.1.74"/>
    </reaction>
</comment>
<organism evidence="11 12">
    <name type="scientific">Anaeroselena agilis</name>
    <dbReference type="NCBI Taxonomy" id="3063788"/>
    <lineage>
        <taxon>Bacteria</taxon>
        <taxon>Bacillati</taxon>
        <taxon>Bacillota</taxon>
        <taxon>Negativicutes</taxon>
        <taxon>Acetonemataceae</taxon>
        <taxon>Anaeroselena</taxon>
    </lineage>
</organism>
<keyword evidence="7 8" id="KW-0472">Membrane</keyword>
<evidence type="ECO:0000256" key="1">
    <source>
        <dbReference type="ARBA" id="ARBA00004141"/>
    </source>
</evidence>
<gene>
    <name evidence="8" type="primary">menA</name>
    <name evidence="11" type="ORF">Q4T40_00885</name>
</gene>
<dbReference type="CDD" id="cd13962">
    <property type="entry name" value="PT_UbiA_UBIAD1"/>
    <property type="match status" value="1"/>
</dbReference>
<dbReference type="InterPro" id="IPR000537">
    <property type="entry name" value="UbiA_prenyltransferase"/>
</dbReference>
<evidence type="ECO:0000256" key="5">
    <source>
        <dbReference type="ARBA" id="ARBA00022692"/>
    </source>
</evidence>
<feature type="transmembrane region" description="Helical" evidence="8">
    <location>
        <begin position="32"/>
        <end position="50"/>
    </location>
</feature>
<evidence type="ECO:0000256" key="6">
    <source>
        <dbReference type="ARBA" id="ARBA00022989"/>
    </source>
</evidence>
<evidence type="ECO:0000256" key="3">
    <source>
        <dbReference type="ARBA" id="ARBA00022475"/>
    </source>
</evidence>
<dbReference type="Proteomes" id="UP001254848">
    <property type="component" value="Unassembled WGS sequence"/>
</dbReference>
<evidence type="ECO:0000256" key="9">
    <source>
        <dbReference type="NCBIfam" id="TIGR00751"/>
    </source>
</evidence>
<keyword evidence="3 8" id="KW-1003">Cell membrane</keyword>
<reference evidence="11 12" key="1">
    <citation type="submission" date="2023-07" db="EMBL/GenBank/DDBJ databases">
        <title>The novel representative of Negativicutes class, Anaeroselena agilis gen. nov. sp. nov.</title>
        <authorList>
            <person name="Prokofeva M.I."/>
            <person name="Elcheninov A.G."/>
            <person name="Klyukina A."/>
            <person name="Kublanov I.V."/>
            <person name="Frolov E.N."/>
            <person name="Podosokorskaya O.A."/>
        </authorList>
    </citation>
    <scope>NUCLEOTIDE SEQUENCE [LARGE SCALE GENOMIC DNA]</scope>
    <source>
        <strain evidence="11 12">4137-cl</strain>
    </source>
</reference>
<evidence type="ECO:0000256" key="4">
    <source>
        <dbReference type="ARBA" id="ARBA00022679"/>
    </source>
</evidence>
<comment type="subcellular location">
    <subcellularLocation>
        <location evidence="8">Cell membrane</location>
        <topology evidence="8">Multi-pass membrane protein</topology>
    </subcellularLocation>
    <subcellularLocation>
        <location evidence="1">Membrane</location>
        <topology evidence="1">Multi-pass membrane protein</topology>
    </subcellularLocation>
</comment>
<dbReference type="GO" id="GO:0046428">
    <property type="term" value="F:1,4-dihydroxy-2-naphthoate polyprenyltransferase activity"/>
    <property type="evidence" value="ECO:0007669"/>
    <property type="project" value="UniProtKB-EC"/>
</dbReference>
<dbReference type="InterPro" id="IPR026046">
    <property type="entry name" value="UBIAD1"/>
</dbReference>
<dbReference type="PANTHER" id="PTHR13929">
    <property type="entry name" value="1,4-DIHYDROXY-2-NAPHTHOATE OCTAPRENYLTRANSFERASE"/>
    <property type="match status" value="1"/>
</dbReference>
<dbReference type="PANTHER" id="PTHR13929:SF0">
    <property type="entry name" value="UBIA PRENYLTRANSFERASE DOMAIN-CONTAINING PROTEIN 1"/>
    <property type="match status" value="1"/>
</dbReference>
<comment type="function">
    <text evidence="8">Conversion of 1,4-dihydroxy-2-naphthoate (DHNA) to demethylmenaquinone (DMK).</text>
</comment>
<name>A0ABU3NSK2_9FIRM</name>
<accession>A0ABU3NSK2</accession>
<dbReference type="NCBIfam" id="NF004749">
    <property type="entry name" value="PRK06080.1-1"/>
    <property type="match status" value="1"/>
</dbReference>
<comment type="similarity">
    <text evidence="8">Belongs to the MenA family. Type 1 subfamily.</text>
</comment>
<evidence type="ECO:0000256" key="7">
    <source>
        <dbReference type="ARBA" id="ARBA00023136"/>
    </source>
</evidence>
<dbReference type="InterPro" id="IPR044878">
    <property type="entry name" value="UbiA_sf"/>
</dbReference>
<feature type="region of interest" description="Disordered" evidence="10">
    <location>
        <begin position="1"/>
        <end position="22"/>
    </location>
</feature>
<feature type="transmembrane region" description="Helical" evidence="8">
    <location>
        <begin position="231"/>
        <end position="252"/>
    </location>
</feature>
<keyword evidence="12" id="KW-1185">Reference proteome</keyword>
<evidence type="ECO:0000256" key="10">
    <source>
        <dbReference type="SAM" id="MobiDB-lite"/>
    </source>
</evidence>
<dbReference type="EMBL" id="JAUOZS010000001">
    <property type="protein sequence ID" value="MDT8899803.1"/>
    <property type="molecule type" value="Genomic_DNA"/>
</dbReference>
<dbReference type="HAMAP" id="MF_01937">
    <property type="entry name" value="MenA_1"/>
    <property type="match status" value="1"/>
</dbReference>
<comment type="caution">
    <text evidence="11">The sequence shown here is derived from an EMBL/GenBank/DDBJ whole genome shotgun (WGS) entry which is preliminary data.</text>
</comment>